<dbReference type="Proteomes" id="UP000033774">
    <property type="component" value="Unassembled WGS sequence"/>
</dbReference>
<organism evidence="1 2">
    <name type="scientific">Elstera litoralis</name>
    <dbReference type="NCBI Taxonomy" id="552518"/>
    <lineage>
        <taxon>Bacteria</taxon>
        <taxon>Pseudomonadati</taxon>
        <taxon>Pseudomonadota</taxon>
        <taxon>Alphaproteobacteria</taxon>
        <taxon>Rhodospirillales</taxon>
        <taxon>Rhodospirillaceae</taxon>
        <taxon>Elstera</taxon>
    </lineage>
</organism>
<sequence length="79" mass="8652">PPRCGRWPMWLMKAARGDEAEPLLLSLIDARPSDEPRLGAPRHPAAGGAAIARGRWQLSPKPPPACPIIRARWAISRRG</sequence>
<dbReference type="EMBL" id="LAJY01000706">
    <property type="protein sequence ID" value="KJV08226.1"/>
    <property type="molecule type" value="Genomic_DNA"/>
</dbReference>
<feature type="non-terminal residue" evidence="1">
    <location>
        <position position="1"/>
    </location>
</feature>
<proteinExistence type="predicted"/>
<comment type="caution">
    <text evidence="1">The sequence shown here is derived from an EMBL/GenBank/DDBJ whole genome shotgun (WGS) entry which is preliminary data.</text>
</comment>
<dbReference type="RefSeq" id="WP_045777286.1">
    <property type="nucleotide sequence ID" value="NZ_LAJY01000706.1"/>
</dbReference>
<gene>
    <name evidence="1" type="ORF">VZ95_19135</name>
</gene>
<name>A0A0F3INB4_9PROT</name>
<keyword evidence="2" id="KW-1185">Reference proteome</keyword>
<evidence type="ECO:0000313" key="2">
    <source>
        <dbReference type="Proteomes" id="UP000033774"/>
    </source>
</evidence>
<protein>
    <submittedName>
        <fullName evidence="1">Uncharacterized protein</fullName>
    </submittedName>
</protein>
<accession>A0A0F3INB4</accession>
<reference evidence="1 2" key="1">
    <citation type="submission" date="2015-03" db="EMBL/GenBank/DDBJ databases">
        <title>Draft genome sequence of Elstera litoralis.</title>
        <authorList>
            <person name="Rahalkar M.C."/>
            <person name="Dhakephalkar P.K."/>
            <person name="Pore S.D."/>
            <person name="Arora P."/>
            <person name="Kapse N.G."/>
            <person name="Pandit P.S."/>
        </authorList>
    </citation>
    <scope>NUCLEOTIDE SEQUENCE [LARGE SCALE GENOMIC DNA]</scope>
    <source>
        <strain evidence="1 2">Dia-1</strain>
    </source>
</reference>
<evidence type="ECO:0000313" key="1">
    <source>
        <dbReference type="EMBL" id="KJV08226.1"/>
    </source>
</evidence>
<dbReference type="AlphaFoldDB" id="A0A0F3INB4"/>